<protein>
    <submittedName>
        <fullName evidence="1">Uncharacterized protein</fullName>
    </submittedName>
</protein>
<sequence>MKVNNSGEFSVRKEPEAVSAASLTVRYKSVHAQTELRSAAGFRVLHLICGQQKVKNTCREIHVRLYVNLQDKKGTSSLSKHKTNTINRLAPPTSNYPKQSPEVEINRSKIFMFPQKSIDVNQIYRVHAVYQDRKSSSVLFGKKVGTPVHR</sequence>
<dbReference type="EMBL" id="OY660870">
    <property type="protein sequence ID" value="CAJ1059567.1"/>
    <property type="molecule type" value="Genomic_DNA"/>
</dbReference>
<reference evidence="1" key="1">
    <citation type="submission" date="2023-08" db="EMBL/GenBank/DDBJ databases">
        <authorList>
            <person name="Alioto T."/>
            <person name="Alioto T."/>
            <person name="Gomez Garrido J."/>
        </authorList>
    </citation>
    <scope>NUCLEOTIDE SEQUENCE</scope>
</reference>
<keyword evidence="2" id="KW-1185">Reference proteome</keyword>
<dbReference type="Proteomes" id="UP001178508">
    <property type="component" value="Chromosome 7"/>
</dbReference>
<evidence type="ECO:0000313" key="1">
    <source>
        <dbReference type="EMBL" id="CAJ1059567.1"/>
    </source>
</evidence>
<evidence type="ECO:0000313" key="2">
    <source>
        <dbReference type="Proteomes" id="UP001178508"/>
    </source>
</evidence>
<organism evidence="1 2">
    <name type="scientific">Xyrichtys novacula</name>
    <name type="common">Pearly razorfish</name>
    <name type="synonym">Hemipteronotus novacula</name>
    <dbReference type="NCBI Taxonomy" id="13765"/>
    <lineage>
        <taxon>Eukaryota</taxon>
        <taxon>Metazoa</taxon>
        <taxon>Chordata</taxon>
        <taxon>Craniata</taxon>
        <taxon>Vertebrata</taxon>
        <taxon>Euteleostomi</taxon>
        <taxon>Actinopterygii</taxon>
        <taxon>Neopterygii</taxon>
        <taxon>Teleostei</taxon>
        <taxon>Neoteleostei</taxon>
        <taxon>Acanthomorphata</taxon>
        <taxon>Eupercaria</taxon>
        <taxon>Labriformes</taxon>
        <taxon>Labridae</taxon>
        <taxon>Xyrichtys</taxon>
    </lineage>
</organism>
<gene>
    <name evidence="1" type="ORF">XNOV1_A035980</name>
</gene>
<accession>A0AAV1FGQ6</accession>
<dbReference type="AlphaFoldDB" id="A0AAV1FGQ6"/>
<proteinExistence type="predicted"/>
<name>A0AAV1FGQ6_XYRNO</name>